<reference evidence="2 3" key="2">
    <citation type="submission" date="2011-10" db="EMBL/GenBank/DDBJ databases">
        <title>The Genome Sequence of Simonsiella muelleri ATCC 29453.</title>
        <authorList>
            <consortium name="The Broad Institute Genome Sequencing Platform"/>
            <consortium name="The Broad Institute Genome Sequencing Center for Infectious Disease"/>
            <person name="Earl A."/>
            <person name="Ward D."/>
            <person name="Feldgarden M."/>
            <person name="Gevers D."/>
            <person name="Izard J."/>
            <person name="Baranova O.V."/>
            <person name="Blanton J.M."/>
            <person name="Tanner A.C."/>
            <person name="Dewhirst F."/>
            <person name="Young S.K."/>
            <person name="Zeng Q."/>
            <person name="Gargeya S."/>
            <person name="Fitzgerald M."/>
            <person name="Haas B."/>
            <person name="Abouelleil A."/>
            <person name="Alvarado L."/>
            <person name="Arachchi H.M."/>
            <person name="Berlin A."/>
            <person name="Brown A."/>
            <person name="Chapman S.B."/>
            <person name="Chen Z."/>
            <person name="Dunbar C."/>
            <person name="Freedman E."/>
            <person name="Gearin G."/>
            <person name="Goldberg J."/>
            <person name="Griggs A."/>
            <person name="Gujja S."/>
            <person name="Heiman D."/>
            <person name="Howarth C."/>
            <person name="Larson L."/>
            <person name="Lui A."/>
            <person name="MacDonald P.J.P."/>
            <person name="Montmayeur A."/>
            <person name="Murphy C."/>
            <person name="Neiman D."/>
            <person name="Pearson M."/>
            <person name="Priest M."/>
            <person name="Roberts A."/>
            <person name="Saif S."/>
            <person name="Shea T."/>
            <person name="Shenoy N."/>
            <person name="Sisk P."/>
            <person name="Stolte C."/>
            <person name="Sykes S."/>
            <person name="Wortman J."/>
            <person name="Nusbaum C."/>
            <person name="Birren B."/>
        </authorList>
    </citation>
    <scope>NUCLEOTIDE SEQUENCE [LARGE SCALE GENOMIC DNA]</scope>
    <source>
        <strain evidence="2 3">ATCC 29453</strain>
    </source>
</reference>
<dbReference type="HOGENOM" id="CLU_526597_0_0_4"/>
<reference evidence="2 3" key="1">
    <citation type="submission" date="2010-03" db="EMBL/GenBank/DDBJ databases">
        <authorList>
            <consortium name="The Broad Institute Genome Sequencing Platform"/>
            <person name="Ward D."/>
            <person name="Earl A."/>
            <person name="Feldgarden M."/>
            <person name="Gevers D."/>
            <person name="Young S."/>
            <person name="Zeng Q."/>
            <person name="Koehrsen M."/>
            <person name="Alvarado L."/>
            <person name="Berlin A.M."/>
            <person name="Borenstein D."/>
            <person name="Chapman S.B."/>
            <person name="Chen Z."/>
            <person name="Engels R."/>
            <person name="Freedman E."/>
            <person name="Gellesch M."/>
            <person name="Goldberg J."/>
            <person name="Griggs A."/>
            <person name="Gujja S."/>
            <person name="Heilman E.R."/>
            <person name="Heiman D.I."/>
            <person name="Hepburn T.A."/>
            <person name="Howarth C."/>
            <person name="Jen D."/>
            <person name="Larson L."/>
            <person name="Mehta T."/>
            <person name="Park D."/>
            <person name="Pearson M."/>
            <person name="Richards J."/>
            <person name="Roberts A."/>
            <person name="Saif S."/>
            <person name="Shea T.D."/>
            <person name="Shenoy N."/>
            <person name="Sisk P."/>
            <person name="Stolte C."/>
            <person name="Sykes S.N."/>
            <person name="Walk T."/>
            <person name="White J."/>
            <person name="Yandava C."/>
            <person name="Izard J."/>
            <person name="Baranova O.V."/>
            <person name="Blanton J.M."/>
            <person name="Tanner A.C."/>
            <person name="Dewhirst F."/>
            <person name="Haas B."/>
            <person name="Nusbaum C."/>
            <person name="Birren B."/>
        </authorList>
    </citation>
    <scope>NUCLEOTIDE SEQUENCE [LARGE SCALE GENOMIC DNA]</scope>
    <source>
        <strain evidence="2 3">ATCC 29453</strain>
    </source>
</reference>
<dbReference type="InterPro" id="IPR010352">
    <property type="entry name" value="DUF945"/>
</dbReference>
<dbReference type="KEGG" id="smur:BWP33_07235"/>
<name>V9H8D3_9NEIS</name>
<dbReference type="RefSeq" id="WP_002642442.1">
    <property type="nucleotide sequence ID" value="NZ_CP019448.1"/>
</dbReference>
<feature type="compositionally biased region" description="Low complexity" evidence="1">
    <location>
        <begin position="520"/>
        <end position="533"/>
    </location>
</feature>
<dbReference type="Proteomes" id="UP000017813">
    <property type="component" value="Unassembled WGS sequence"/>
</dbReference>
<evidence type="ECO:0000313" key="3">
    <source>
        <dbReference type="Proteomes" id="UP000017813"/>
    </source>
</evidence>
<gene>
    <name evidence="2" type="ORF">HMPREF9021_01466</name>
</gene>
<protein>
    <recommendedName>
        <fullName evidence="4">DUF945 domain-containing protein</fullName>
    </recommendedName>
</protein>
<accession>V9H8D3</accession>
<organism evidence="2 3">
    <name type="scientific">Simonsiella muelleri ATCC 29453</name>
    <dbReference type="NCBI Taxonomy" id="641147"/>
    <lineage>
        <taxon>Bacteria</taxon>
        <taxon>Pseudomonadati</taxon>
        <taxon>Pseudomonadota</taxon>
        <taxon>Betaproteobacteria</taxon>
        <taxon>Neisseriales</taxon>
        <taxon>Neisseriaceae</taxon>
        <taxon>Simonsiella</taxon>
    </lineage>
</organism>
<evidence type="ECO:0008006" key="4">
    <source>
        <dbReference type="Google" id="ProtNLM"/>
    </source>
</evidence>
<dbReference type="OrthoDB" id="8523324at2"/>
<feature type="region of interest" description="Disordered" evidence="1">
    <location>
        <begin position="514"/>
        <end position="533"/>
    </location>
</feature>
<dbReference type="Pfam" id="PF06097">
    <property type="entry name" value="DUF945"/>
    <property type="match status" value="1"/>
</dbReference>
<evidence type="ECO:0000256" key="1">
    <source>
        <dbReference type="SAM" id="MobiDB-lite"/>
    </source>
</evidence>
<dbReference type="EMBL" id="ADCY02000045">
    <property type="protein sequence ID" value="EFG30860.1"/>
    <property type="molecule type" value="Genomic_DNA"/>
</dbReference>
<dbReference type="STRING" id="641147.HMPREF9021_01466"/>
<sequence length="533" mass="59184">MKKILIGGAVPVILAAFLGTPYYFGIKAQQSLEEQHKILSDTFFFDVVSHNYERGWFSATETTVIRFHPALLTNLSGQIPANIKTVLDKPITIVNHVKHGLFADGFTPVRASVTSEFQYDPEVQKVLSRFFNDKVPVTMKNTIYLNGSGKLETNVSPFEYEELSGIKLDWKGMQSQVDYQSGFKSYTSQYQIPLLKAVLADKGDIALEDLSIKTHTQEGKTGVDLGSTDVKLGKFSIAWKENIDYNFRINELINMVTDLQIGAFINPTGTIAPSNINVEKLSYQAQTTEKDEQFVDSEGHFTFEKLNYGTEQYGPLDVNISAEHLDGKSLTALKKRWEQISTDKIPEGQAQDMILEAVRKEGADLFVHNPVFKIKSFNFTAPSGYIKVNGDVQFNGLQKNDLNDFNMLLKKMRANVNFDVSNQLLEQFAISQARGLFATDDASASATNPDPKALEDVNETIRLMVAGTVKSLAEDGYVKQSNNTIQTNVLLENNQVKLNGKPFTIQPDEDILADIEADDSPSSASVPATQSAK</sequence>
<comment type="caution">
    <text evidence="2">The sequence shown here is derived from an EMBL/GenBank/DDBJ whole genome shotgun (WGS) entry which is preliminary data.</text>
</comment>
<dbReference type="eggNOG" id="COG5339">
    <property type="taxonomic scope" value="Bacteria"/>
</dbReference>
<keyword evidence="3" id="KW-1185">Reference proteome</keyword>
<dbReference type="AlphaFoldDB" id="V9H8D3"/>
<proteinExistence type="predicted"/>
<evidence type="ECO:0000313" key="2">
    <source>
        <dbReference type="EMBL" id="EFG30860.1"/>
    </source>
</evidence>